<organism evidence="1 2">
    <name type="scientific">Methylophaga nitratireducenticrescens</name>
    <dbReference type="NCBI Taxonomy" id="754476"/>
    <lineage>
        <taxon>Bacteria</taxon>
        <taxon>Pseudomonadati</taxon>
        <taxon>Pseudomonadota</taxon>
        <taxon>Gammaproteobacteria</taxon>
        <taxon>Thiotrichales</taxon>
        <taxon>Piscirickettsiaceae</taxon>
        <taxon>Methylophaga</taxon>
    </lineage>
</organism>
<reference evidence="1 2" key="2">
    <citation type="journal article" date="2013" name="Int. J. Syst. Evol. Microbiol.">
        <title>Methylophaga nitratireducenticrescens sp. nov. and Methylophaga frappieri sp. nov., isolated from the biofilm of the methanol-fed denitrification system treating the seawater at the Montreal Biodome.</title>
        <authorList>
            <person name="Villeneuve C."/>
            <person name="Martineau C."/>
            <person name="Mauffrey F."/>
            <person name="Villemur R."/>
        </authorList>
    </citation>
    <scope>NUCLEOTIDE SEQUENCE [LARGE SCALE GENOMIC DNA]</scope>
    <source>
        <strain evidence="1 2">JAM1</strain>
    </source>
</reference>
<accession>I1XK94</accession>
<proteinExistence type="predicted"/>
<dbReference type="STRING" id="754476.Q7A_1996"/>
<protein>
    <submittedName>
        <fullName evidence="1">Uncharacterized protein</fullName>
    </submittedName>
</protein>
<name>I1XK94_METNJ</name>
<evidence type="ECO:0000313" key="1">
    <source>
        <dbReference type="EMBL" id="AFI84813.1"/>
    </source>
</evidence>
<dbReference type="EMBL" id="CP003390">
    <property type="protein sequence ID" value="AFI84813.1"/>
    <property type="molecule type" value="Genomic_DNA"/>
</dbReference>
<keyword evidence="2" id="KW-1185">Reference proteome</keyword>
<reference evidence="1 2" key="1">
    <citation type="journal article" date="2012" name="J. Bacteriol.">
        <title>Complete genome sequences of Methylophaga sp. strain JAM1 and Methylophaga sp. strain JAM7.</title>
        <authorList>
            <person name="Villeneuve C."/>
            <person name="Martineau C."/>
            <person name="Mauffrey F."/>
            <person name="Villemur R."/>
        </authorList>
    </citation>
    <scope>NUCLEOTIDE SEQUENCE [LARGE SCALE GENOMIC DNA]</scope>
    <source>
        <strain evidence="1 2">JAM1</strain>
    </source>
</reference>
<dbReference type="PATRIC" id="fig|754476.3.peg.1974"/>
<evidence type="ECO:0000313" key="2">
    <source>
        <dbReference type="Proteomes" id="UP000009144"/>
    </source>
</evidence>
<dbReference type="Proteomes" id="UP000009144">
    <property type="component" value="Chromosome"/>
</dbReference>
<sequence>MKQLQNGSGYEAVDQVYLAPQTGKLILGDDCFFISACQSKPIFR</sequence>
<dbReference type="HOGENOM" id="CLU_3218517_0_0_6"/>
<gene>
    <name evidence="1" type="ordered locus">Q7A_1996</name>
</gene>
<dbReference type="RefSeq" id="WP_014707182.1">
    <property type="nucleotide sequence ID" value="NC_017857.3"/>
</dbReference>
<dbReference type="AlphaFoldDB" id="I1XK94"/>